<accession>A0A2K8U7K4</accession>
<dbReference type="GO" id="GO:0005198">
    <property type="term" value="F:structural molecule activity"/>
    <property type="evidence" value="ECO:0007669"/>
    <property type="project" value="InterPro"/>
</dbReference>
<dbReference type="GO" id="GO:0031411">
    <property type="term" value="C:gas vesicle"/>
    <property type="evidence" value="ECO:0007669"/>
    <property type="project" value="UniProtKB-SubCell"/>
</dbReference>
<dbReference type="InterPro" id="IPR000638">
    <property type="entry name" value="Gas-vesicle_GvpA-like"/>
</dbReference>
<dbReference type="OrthoDB" id="5772790at2"/>
<dbReference type="RefSeq" id="WP_100919337.1">
    <property type="nucleotide sequence ID" value="NZ_CP020370.1"/>
</dbReference>
<organism evidence="3 4">
    <name type="scientific">Candidatus Thiodictyon syntrophicum</name>
    <dbReference type="NCBI Taxonomy" id="1166950"/>
    <lineage>
        <taxon>Bacteria</taxon>
        <taxon>Pseudomonadati</taxon>
        <taxon>Pseudomonadota</taxon>
        <taxon>Gammaproteobacteria</taxon>
        <taxon>Chromatiales</taxon>
        <taxon>Chromatiaceae</taxon>
        <taxon>Thiodictyon</taxon>
    </lineage>
</organism>
<comment type="subcellular location">
    <subcellularLocation>
        <location evidence="2">Gas vesicle</location>
    </subcellularLocation>
</comment>
<name>A0A2K8U7K4_9GAMM</name>
<dbReference type="Pfam" id="PF00741">
    <property type="entry name" value="Gas_vesicle"/>
    <property type="match status" value="1"/>
</dbReference>
<evidence type="ECO:0000256" key="2">
    <source>
        <dbReference type="ARBA" id="ARBA00035108"/>
    </source>
</evidence>
<dbReference type="KEGG" id="tsy:THSYN_11790"/>
<evidence type="ECO:0000313" key="4">
    <source>
        <dbReference type="Proteomes" id="UP000232638"/>
    </source>
</evidence>
<proteinExistence type="predicted"/>
<dbReference type="GO" id="GO:0012506">
    <property type="term" value="C:vesicle membrane"/>
    <property type="evidence" value="ECO:0007669"/>
    <property type="project" value="InterPro"/>
</dbReference>
<sequence>MMLAIGERAETPADSFQDLQRVSLCEALDRILNKGAVVSGELTIAVANVDLLYLSLQLVLTSVATARREFAHG</sequence>
<keyword evidence="1" id="KW-0304">Gas vesicle</keyword>
<evidence type="ECO:0000256" key="1">
    <source>
        <dbReference type="ARBA" id="ARBA00022987"/>
    </source>
</evidence>
<dbReference type="EMBL" id="CP020370">
    <property type="protein sequence ID" value="AUB81570.1"/>
    <property type="molecule type" value="Genomic_DNA"/>
</dbReference>
<protein>
    <submittedName>
        <fullName evidence="3">Gas vesicle protein GvpA</fullName>
    </submittedName>
</protein>
<dbReference type="AlphaFoldDB" id="A0A2K8U7K4"/>
<evidence type="ECO:0000313" key="3">
    <source>
        <dbReference type="EMBL" id="AUB81570.1"/>
    </source>
</evidence>
<keyword evidence="4" id="KW-1185">Reference proteome</keyword>
<reference evidence="3 4" key="1">
    <citation type="submission" date="2017-03" db="EMBL/GenBank/DDBJ databases">
        <title>Complete genome sequence of Candidatus 'Thiodictyon syntrophicum' sp. nov. strain Cad16T, a photolithoautotroph purple sulfur bacterium isolated from an alpine meromictic lake.</title>
        <authorList>
            <person name="Luedin S.M."/>
            <person name="Pothier J.F."/>
            <person name="Danza F."/>
            <person name="Storelli N."/>
            <person name="Wittwer M."/>
            <person name="Tonolla M."/>
        </authorList>
    </citation>
    <scope>NUCLEOTIDE SEQUENCE [LARGE SCALE GENOMIC DNA]</scope>
    <source>
        <strain evidence="3 4">Cad16T</strain>
    </source>
</reference>
<dbReference type="Proteomes" id="UP000232638">
    <property type="component" value="Chromosome"/>
</dbReference>
<gene>
    <name evidence="3" type="ORF">THSYN_11790</name>
</gene>